<dbReference type="KEGG" id="bbif:117205093"/>
<dbReference type="AlphaFoldDB" id="A0A6P8LFV5"/>
<protein>
    <submittedName>
        <fullName evidence="2">Uncharacterized protein LOC117205093</fullName>
    </submittedName>
</protein>
<dbReference type="RefSeq" id="XP_033299066.1">
    <property type="nucleotide sequence ID" value="XM_033443175.1"/>
</dbReference>
<reference evidence="2" key="1">
    <citation type="submission" date="2025-08" db="UniProtKB">
        <authorList>
            <consortium name="RefSeq"/>
        </authorList>
    </citation>
    <scope>IDENTIFICATION</scope>
    <source>
        <tissue evidence="2">Muscle</tissue>
    </source>
</reference>
<evidence type="ECO:0000313" key="2">
    <source>
        <dbReference type="RefSeq" id="XP_033299066.1"/>
    </source>
</evidence>
<proteinExistence type="predicted"/>
<dbReference type="Proteomes" id="UP000515164">
    <property type="component" value="Unplaced"/>
</dbReference>
<organism evidence="1 2">
    <name type="scientific">Bombus bifarius</name>
    <dbReference type="NCBI Taxonomy" id="103933"/>
    <lineage>
        <taxon>Eukaryota</taxon>
        <taxon>Metazoa</taxon>
        <taxon>Ecdysozoa</taxon>
        <taxon>Arthropoda</taxon>
        <taxon>Hexapoda</taxon>
        <taxon>Insecta</taxon>
        <taxon>Pterygota</taxon>
        <taxon>Neoptera</taxon>
        <taxon>Endopterygota</taxon>
        <taxon>Hymenoptera</taxon>
        <taxon>Apocrita</taxon>
        <taxon>Aculeata</taxon>
        <taxon>Apoidea</taxon>
        <taxon>Anthophila</taxon>
        <taxon>Apidae</taxon>
        <taxon>Bombus</taxon>
        <taxon>Pyrobombus</taxon>
    </lineage>
</organism>
<gene>
    <name evidence="2" type="primary">LOC117205093</name>
</gene>
<name>A0A6P8LFV5_9HYME</name>
<keyword evidence="1" id="KW-1185">Reference proteome</keyword>
<dbReference type="GeneID" id="117205093"/>
<sequence length="599" mass="69437">MNKISRTLVKDSMIIHKWTTLSNFSTISSYDVSIVKNLITNNEILDNENTMKYIEENIKNMDAKTAVKTINILYQKFNRNIKLDQTDFTNSKGFGNICKVILKDVRSLSRYDTINILRCLLFFNVPANSVLIQTLLQMIRVFLNDFTVGQIMILYSMLYDMEKSFLSESLLRALPYAFKQQAQIELNSDSTNLFQALNFCSMINNLTVKRHILRVLQKNKNRINLDNVMPVFNAIYSLPKLCLPSTRLLPYVQHIILINCNRLNFNEIEHLLHCISKKVLNSEKKFYNEALIDKLCSTVLISNTTFQQKLIILQHLNDIRFCNIPLLNCLVEKCLKNPNILERYSIDIHTFIKGYIIADYIPHNWETIGRKLQNLIITIDCSVSNTVSTAFHLLSLNFYCPELIEKSFILYNSFCEKNSFLSVKDITLSVLKLYWCVKQLYPEYNGFVPDESKLNEIKIERDSSEIPYLIDSLKEAVGGTEYIKSGLRTKFGEFVDYVVVIQPDGSFINTNNYDNITFVEELASLTECSKILFFAFPIEAYSINKGNLLSTVKIQLKIIETLPGFHSFVINPYLWEKFSDKEKVLHLQKAIQLKQYNSK</sequence>
<evidence type="ECO:0000313" key="1">
    <source>
        <dbReference type="Proteomes" id="UP000515164"/>
    </source>
</evidence>
<accession>A0A6P8LFV5</accession>